<sequence>MKLNPIVKIGFVKRNDCLRNVNFLNQSAIIKGNNFLSLTVSPDGEPDEDAEFTLATDFEIGHFFRERIVPRAVLYFTGEALEDDESFEEEELEEGDEEEQDGDDDDEGDFDPKA</sequence>
<dbReference type="Gene3D" id="3.30.1120.90">
    <property type="entry name" value="Nucleosome assembly protein"/>
    <property type="match status" value="1"/>
</dbReference>
<accession>A0A060X6Y5</accession>
<gene>
    <name evidence="3" type="ORF">GSONMT00059694001</name>
</gene>
<dbReference type="Proteomes" id="UP000193380">
    <property type="component" value="Unassembled WGS sequence"/>
</dbReference>
<reference evidence="3" key="2">
    <citation type="submission" date="2014-03" db="EMBL/GenBank/DDBJ databases">
        <authorList>
            <person name="Genoscope - CEA"/>
        </authorList>
    </citation>
    <scope>NUCLEOTIDE SEQUENCE</scope>
</reference>
<feature type="region of interest" description="Disordered" evidence="2">
    <location>
        <begin position="80"/>
        <end position="114"/>
    </location>
</feature>
<comment type="similarity">
    <text evidence="1">Belongs to the nucleosome assembly protein (NAP) family.</text>
</comment>
<evidence type="ECO:0000313" key="4">
    <source>
        <dbReference type="Proteomes" id="UP000193380"/>
    </source>
</evidence>
<protein>
    <submittedName>
        <fullName evidence="3">Uncharacterized protein</fullName>
    </submittedName>
</protein>
<dbReference type="SUPFAM" id="SSF143113">
    <property type="entry name" value="NAP-like"/>
    <property type="match status" value="1"/>
</dbReference>
<dbReference type="InterPro" id="IPR002164">
    <property type="entry name" value="NAP_family"/>
</dbReference>
<organism evidence="3 4">
    <name type="scientific">Oncorhynchus mykiss</name>
    <name type="common">Rainbow trout</name>
    <name type="synonym">Salmo gairdneri</name>
    <dbReference type="NCBI Taxonomy" id="8022"/>
    <lineage>
        <taxon>Eukaryota</taxon>
        <taxon>Metazoa</taxon>
        <taxon>Chordata</taxon>
        <taxon>Craniata</taxon>
        <taxon>Vertebrata</taxon>
        <taxon>Euteleostomi</taxon>
        <taxon>Actinopterygii</taxon>
        <taxon>Neopterygii</taxon>
        <taxon>Teleostei</taxon>
        <taxon>Protacanthopterygii</taxon>
        <taxon>Salmoniformes</taxon>
        <taxon>Salmonidae</taxon>
        <taxon>Salmoninae</taxon>
        <taxon>Oncorhynchus</taxon>
    </lineage>
</organism>
<dbReference type="InterPro" id="IPR037231">
    <property type="entry name" value="NAP-like_sf"/>
</dbReference>
<dbReference type="AlphaFoldDB" id="A0A060X6Y5"/>
<dbReference type="EMBL" id="FR905019">
    <property type="protein sequence ID" value="CDQ75007.1"/>
    <property type="molecule type" value="Genomic_DNA"/>
</dbReference>
<dbReference type="PaxDb" id="8022-A0A060X6Y5"/>
<evidence type="ECO:0000256" key="1">
    <source>
        <dbReference type="ARBA" id="ARBA00009947"/>
    </source>
</evidence>
<name>A0A060X6Y5_ONCMY</name>
<evidence type="ECO:0000256" key="2">
    <source>
        <dbReference type="SAM" id="MobiDB-lite"/>
    </source>
</evidence>
<reference evidence="3" key="1">
    <citation type="journal article" date="2014" name="Nat. Commun.">
        <title>The rainbow trout genome provides novel insights into evolution after whole-genome duplication in vertebrates.</title>
        <authorList>
            <person name="Berthelot C."/>
            <person name="Brunet F."/>
            <person name="Chalopin D."/>
            <person name="Juanchich A."/>
            <person name="Bernard M."/>
            <person name="Noel B."/>
            <person name="Bento P."/>
            <person name="Da Silva C."/>
            <person name="Labadie K."/>
            <person name="Alberti A."/>
            <person name="Aury J.M."/>
            <person name="Louis A."/>
            <person name="Dehais P."/>
            <person name="Bardou P."/>
            <person name="Montfort J."/>
            <person name="Klopp C."/>
            <person name="Cabau C."/>
            <person name="Gaspin C."/>
            <person name="Thorgaard G.H."/>
            <person name="Boussaha M."/>
            <person name="Quillet E."/>
            <person name="Guyomard R."/>
            <person name="Galiana D."/>
            <person name="Bobe J."/>
            <person name="Volff J.N."/>
            <person name="Genet C."/>
            <person name="Wincker P."/>
            <person name="Jaillon O."/>
            <person name="Roest Crollius H."/>
            <person name="Guiguen Y."/>
        </authorList>
    </citation>
    <scope>NUCLEOTIDE SEQUENCE [LARGE SCALE GENOMIC DNA]</scope>
</reference>
<dbReference type="GO" id="GO:0006334">
    <property type="term" value="P:nucleosome assembly"/>
    <property type="evidence" value="ECO:0007669"/>
    <property type="project" value="InterPro"/>
</dbReference>
<dbReference type="STRING" id="8022.A0A060X6Y5"/>
<proteinExistence type="inferred from homology"/>
<dbReference type="GO" id="GO:0005634">
    <property type="term" value="C:nucleus"/>
    <property type="evidence" value="ECO:0007669"/>
    <property type="project" value="InterPro"/>
</dbReference>
<evidence type="ECO:0000313" key="3">
    <source>
        <dbReference type="EMBL" id="CDQ75007.1"/>
    </source>
</evidence>
<dbReference type="Pfam" id="PF00956">
    <property type="entry name" value="NAP"/>
    <property type="match status" value="1"/>
</dbReference>